<dbReference type="GO" id="GO:0103075">
    <property type="term" value="F:indole-3-pyruvate monooxygenase activity"/>
    <property type="evidence" value="ECO:0007669"/>
    <property type="project" value="UniProtKB-EC"/>
</dbReference>
<comment type="catalytic activity">
    <reaction evidence="10">
        <text>indole-3-pyruvate + NADPH + O2 + H(+) = (indol-3-yl)acetate + CO2 + NADP(+) + H2O</text>
        <dbReference type="Rhea" id="RHEA:34331"/>
        <dbReference type="ChEBI" id="CHEBI:15377"/>
        <dbReference type="ChEBI" id="CHEBI:15378"/>
        <dbReference type="ChEBI" id="CHEBI:15379"/>
        <dbReference type="ChEBI" id="CHEBI:16526"/>
        <dbReference type="ChEBI" id="CHEBI:17640"/>
        <dbReference type="ChEBI" id="CHEBI:30854"/>
        <dbReference type="ChEBI" id="CHEBI:57783"/>
        <dbReference type="ChEBI" id="CHEBI:58349"/>
        <dbReference type="EC" id="1.14.13.168"/>
    </reaction>
</comment>
<dbReference type="Proteomes" id="UP000250321">
    <property type="component" value="Unassembled WGS sequence"/>
</dbReference>
<protein>
    <recommendedName>
        <fullName evidence="9">indole-3-pyruvate monooxygenase</fullName>
        <ecNumber evidence="9">1.14.13.168</ecNumber>
    </recommendedName>
</protein>
<keyword evidence="12" id="KW-1185">Reference proteome</keyword>
<dbReference type="PANTHER" id="PTHR43539:SF42">
    <property type="entry name" value="OS01G0273800 PROTEIN"/>
    <property type="match status" value="1"/>
</dbReference>
<keyword evidence="7" id="KW-0560">Oxidoreductase</keyword>
<reference evidence="11 12" key="1">
    <citation type="submission" date="2018-02" db="EMBL/GenBank/DDBJ databases">
        <title>Draft genome of wild Prunus yedoensis var. nudiflora.</title>
        <authorList>
            <person name="Baek S."/>
            <person name="Kim J.-H."/>
            <person name="Choi K."/>
            <person name="Kim G.-B."/>
            <person name="Cho A."/>
            <person name="Jang H."/>
            <person name="Shin C.-H."/>
            <person name="Yu H.-J."/>
            <person name="Mun J.-H."/>
        </authorList>
    </citation>
    <scope>NUCLEOTIDE SEQUENCE [LARGE SCALE GENOMIC DNA]</scope>
    <source>
        <strain evidence="12">cv. Jeju island</strain>
        <tissue evidence="11">Leaf</tissue>
    </source>
</reference>
<dbReference type="EC" id="1.14.13.168" evidence="9"/>
<comment type="pathway">
    <text evidence="2">Plant hormone metabolism; auxin biosynthesis.</text>
</comment>
<dbReference type="GO" id="GO:0009851">
    <property type="term" value="P:auxin biosynthetic process"/>
    <property type="evidence" value="ECO:0007669"/>
    <property type="project" value="UniProtKB-KW"/>
</dbReference>
<proteinExistence type="inferred from homology"/>
<evidence type="ECO:0000256" key="10">
    <source>
        <dbReference type="ARBA" id="ARBA00047707"/>
    </source>
</evidence>
<name>A0A314UJN2_PRUYE</name>
<evidence type="ECO:0000256" key="2">
    <source>
        <dbReference type="ARBA" id="ARBA00004814"/>
    </source>
</evidence>
<keyword evidence="6" id="KW-0521">NADP</keyword>
<comment type="caution">
    <text evidence="11">The sequence shown here is derived from an EMBL/GenBank/DDBJ whole genome shotgun (WGS) entry which is preliminary data.</text>
</comment>
<keyword evidence="4" id="KW-0285">Flavoprotein</keyword>
<evidence type="ECO:0000256" key="1">
    <source>
        <dbReference type="ARBA" id="ARBA00001974"/>
    </source>
</evidence>
<dbReference type="GO" id="GO:0050660">
    <property type="term" value="F:flavin adenine dinucleotide binding"/>
    <property type="evidence" value="ECO:0007669"/>
    <property type="project" value="TreeGrafter"/>
</dbReference>
<dbReference type="PANTHER" id="PTHR43539">
    <property type="entry name" value="FLAVIN-BINDING MONOOXYGENASE-LIKE PROTEIN (AFU_ORTHOLOGUE AFUA_4G09220)"/>
    <property type="match status" value="1"/>
</dbReference>
<keyword evidence="5" id="KW-0274">FAD</keyword>
<dbReference type="STRING" id="2094558.A0A314UJN2"/>
<keyword evidence="11" id="KW-0670">Pyruvate</keyword>
<dbReference type="SUPFAM" id="SSF51905">
    <property type="entry name" value="FAD/NAD(P)-binding domain"/>
    <property type="match status" value="1"/>
</dbReference>
<evidence type="ECO:0000256" key="6">
    <source>
        <dbReference type="ARBA" id="ARBA00022857"/>
    </source>
</evidence>
<gene>
    <name evidence="11" type="ORF">Pyn_31781</name>
</gene>
<evidence type="ECO:0000256" key="7">
    <source>
        <dbReference type="ARBA" id="ARBA00023002"/>
    </source>
</evidence>
<accession>A0A314UJN2</accession>
<organism evidence="11 12">
    <name type="scientific">Prunus yedoensis var. nudiflora</name>
    <dbReference type="NCBI Taxonomy" id="2094558"/>
    <lineage>
        <taxon>Eukaryota</taxon>
        <taxon>Viridiplantae</taxon>
        <taxon>Streptophyta</taxon>
        <taxon>Embryophyta</taxon>
        <taxon>Tracheophyta</taxon>
        <taxon>Spermatophyta</taxon>
        <taxon>Magnoliopsida</taxon>
        <taxon>eudicotyledons</taxon>
        <taxon>Gunneridae</taxon>
        <taxon>Pentapetalae</taxon>
        <taxon>rosids</taxon>
        <taxon>fabids</taxon>
        <taxon>Rosales</taxon>
        <taxon>Rosaceae</taxon>
        <taxon>Amygdaloideae</taxon>
        <taxon>Amygdaleae</taxon>
        <taxon>Prunus</taxon>
    </lineage>
</organism>
<dbReference type="InterPro" id="IPR036188">
    <property type="entry name" value="FAD/NAD-bd_sf"/>
</dbReference>
<dbReference type="Gene3D" id="3.50.50.60">
    <property type="entry name" value="FAD/NAD(P)-binding domain"/>
    <property type="match status" value="1"/>
</dbReference>
<comment type="similarity">
    <text evidence="3">Belongs to the FMO family.</text>
</comment>
<dbReference type="AlphaFoldDB" id="A0A314UJN2"/>
<dbReference type="InterPro" id="IPR050982">
    <property type="entry name" value="Auxin_biosynth/cation_transpt"/>
</dbReference>
<keyword evidence="11" id="KW-0503">Monooxygenase</keyword>
<sequence length="153" mass="17164">MVDSLMVLLSKLVYGDLTKYGIERPTEGPFYMKVKYGKYPAIDVGTYKKIKSSEIQVLPAEISSIRGSDVELKNGKSYQFDAIVFCTGFKRSTNLWLKGDDYLLNDDGLPRQSFPNHWKGKNGLYCVGLSRRGIYGSSADAQNIANDIKSFLQ</sequence>
<evidence type="ECO:0000256" key="4">
    <source>
        <dbReference type="ARBA" id="ARBA00022630"/>
    </source>
</evidence>
<evidence type="ECO:0000256" key="5">
    <source>
        <dbReference type="ARBA" id="ARBA00022827"/>
    </source>
</evidence>
<dbReference type="EMBL" id="PJQY01003726">
    <property type="protein sequence ID" value="PQM35019.1"/>
    <property type="molecule type" value="Genomic_DNA"/>
</dbReference>
<evidence type="ECO:0000256" key="9">
    <source>
        <dbReference type="ARBA" id="ARBA00039148"/>
    </source>
</evidence>
<evidence type="ECO:0000313" key="11">
    <source>
        <dbReference type="EMBL" id="PQM35019.1"/>
    </source>
</evidence>
<dbReference type="OrthoDB" id="1689926at2759"/>
<keyword evidence="8" id="KW-0073">Auxin biosynthesis</keyword>
<evidence type="ECO:0000256" key="3">
    <source>
        <dbReference type="ARBA" id="ARBA00009183"/>
    </source>
</evidence>
<comment type="cofactor">
    <cofactor evidence="1">
        <name>FAD</name>
        <dbReference type="ChEBI" id="CHEBI:57692"/>
    </cofactor>
</comment>
<evidence type="ECO:0000256" key="8">
    <source>
        <dbReference type="ARBA" id="ARBA00023070"/>
    </source>
</evidence>
<evidence type="ECO:0000313" key="12">
    <source>
        <dbReference type="Proteomes" id="UP000250321"/>
    </source>
</evidence>